<dbReference type="InterPro" id="IPR027417">
    <property type="entry name" value="P-loop_NTPase"/>
</dbReference>
<dbReference type="PROSITE" id="PS00676">
    <property type="entry name" value="SIGMA54_INTERACT_2"/>
    <property type="match status" value="1"/>
</dbReference>
<evidence type="ECO:0000256" key="4">
    <source>
        <dbReference type="ARBA" id="ARBA00023125"/>
    </source>
</evidence>
<keyword evidence="2" id="KW-0067">ATP-binding</keyword>
<dbReference type="SUPFAM" id="SSF55781">
    <property type="entry name" value="GAF domain-like"/>
    <property type="match status" value="1"/>
</dbReference>
<name>A0A1I3DAQ3_9PLAN</name>
<dbReference type="SUPFAM" id="SSF52540">
    <property type="entry name" value="P-loop containing nucleoside triphosphate hydrolases"/>
    <property type="match status" value="1"/>
</dbReference>
<keyword evidence="11" id="KW-1185">Reference proteome</keyword>
<dbReference type="InterPro" id="IPR003593">
    <property type="entry name" value="AAA+_ATPase"/>
</dbReference>
<dbReference type="InterPro" id="IPR025943">
    <property type="entry name" value="Sigma_54_int_dom_ATP-bd_2"/>
</dbReference>
<keyword evidence="6" id="KW-0804">Transcription</keyword>
<dbReference type="Gene3D" id="3.30.450.40">
    <property type="match status" value="1"/>
</dbReference>
<dbReference type="Gene3D" id="1.10.10.60">
    <property type="entry name" value="Homeodomain-like"/>
    <property type="match status" value="1"/>
</dbReference>
<evidence type="ECO:0000256" key="2">
    <source>
        <dbReference type="ARBA" id="ARBA00022840"/>
    </source>
</evidence>
<reference evidence="11" key="1">
    <citation type="submission" date="2016-10" db="EMBL/GenBank/DDBJ databases">
        <authorList>
            <person name="Varghese N."/>
            <person name="Submissions S."/>
        </authorList>
    </citation>
    <scope>NUCLEOTIDE SEQUENCE [LARGE SCALE GENOMIC DNA]</scope>
    <source>
        <strain evidence="11">DSM 26348</strain>
    </source>
</reference>
<dbReference type="RefSeq" id="WP_217647021.1">
    <property type="nucleotide sequence ID" value="NZ_FOQD01000003.1"/>
</dbReference>
<dbReference type="InterPro" id="IPR002197">
    <property type="entry name" value="HTH_Fis"/>
</dbReference>
<dbReference type="AlphaFoldDB" id="A0A1I3DAQ3"/>
<dbReference type="SMART" id="SM00382">
    <property type="entry name" value="AAA"/>
    <property type="match status" value="1"/>
</dbReference>
<feature type="transmembrane region" description="Helical" evidence="8">
    <location>
        <begin position="387"/>
        <end position="409"/>
    </location>
</feature>
<feature type="transmembrane region" description="Helical" evidence="8">
    <location>
        <begin position="163"/>
        <end position="187"/>
    </location>
</feature>
<keyword evidence="8" id="KW-1133">Transmembrane helix</keyword>
<feature type="domain" description="Sigma-54 factor interaction" evidence="9">
    <location>
        <begin position="694"/>
        <end position="923"/>
    </location>
</feature>
<feature type="transmembrane region" description="Helical" evidence="8">
    <location>
        <begin position="451"/>
        <end position="472"/>
    </location>
</feature>
<feature type="transmembrane region" description="Helical" evidence="8">
    <location>
        <begin position="224"/>
        <end position="244"/>
    </location>
</feature>
<keyword evidence="7" id="KW-0175">Coiled coil</keyword>
<dbReference type="GO" id="GO:0005524">
    <property type="term" value="F:ATP binding"/>
    <property type="evidence" value="ECO:0007669"/>
    <property type="project" value="UniProtKB-KW"/>
</dbReference>
<feature type="transmembrane region" description="Helical" evidence="8">
    <location>
        <begin position="9"/>
        <end position="29"/>
    </location>
</feature>
<evidence type="ECO:0000313" key="10">
    <source>
        <dbReference type="EMBL" id="SFH83804.1"/>
    </source>
</evidence>
<dbReference type="FunFam" id="3.40.50.300:FF:000006">
    <property type="entry name" value="DNA-binding transcriptional regulator NtrC"/>
    <property type="match status" value="1"/>
</dbReference>
<evidence type="ECO:0000256" key="8">
    <source>
        <dbReference type="SAM" id="Phobius"/>
    </source>
</evidence>
<dbReference type="InterPro" id="IPR002078">
    <property type="entry name" value="Sigma_54_int"/>
</dbReference>
<dbReference type="Pfam" id="PF02954">
    <property type="entry name" value="HTH_8"/>
    <property type="match status" value="1"/>
</dbReference>
<evidence type="ECO:0000256" key="6">
    <source>
        <dbReference type="ARBA" id="ARBA00023163"/>
    </source>
</evidence>
<dbReference type="InterPro" id="IPR029016">
    <property type="entry name" value="GAF-like_dom_sf"/>
</dbReference>
<accession>A0A1I3DAQ3</accession>
<feature type="transmembrane region" description="Helical" evidence="8">
    <location>
        <begin position="421"/>
        <end position="445"/>
    </location>
</feature>
<dbReference type="GO" id="GO:0006355">
    <property type="term" value="P:regulation of DNA-templated transcription"/>
    <property type="evidence" value="ECO:0007669"/>
    <property type="project" value="InterPro"/>
</dbReference>
<dbReference type="Gene3D" id="3.40.50.300">
    <property type="entry name" value="P-loop containing nucleotide triphosphate hydrolases"/>
    <property type="match status" value="1"/>
</dbReference>
<dbReference type="Pfam" id="PF25601">
    <property type="entry name" value="AAA_lid_14"/>
    <property type="match status" value="1"/>
</dbReference>
<dbReference type="PANTHER" id="PTHR32071">
    <property type="entry name" value="TRANSCRIPTIONAL REGULATORY PROTEIN"/>
    <property type="match status" value="1"/>
</dbReference>
<protein>
    <submittedName>
        <fullName evidence="10">Regulatory protein, Fis family</fullName>
    </submittedName>
</protein>
<evidence type="ECO:0000256" key="5">
    <source>
        <dbReference type="ARBA" id="ARBA00023159"/>
    </source>
</evidence>
<dbReference type="GO" id="GO:0043565">
    <property type="term" value="F:sequence-specific DNA binding"/>
    <property type="evidence" value="ECO:0007669"/>
    <property type="project" value="InterPro"/>
</dbReference>
<feature type="transmembrane region" description="Helical" evidence="8">
    <location>
        <begin position="356"/>
        <end position="375"/>
    </location>
</feature>
<keyword evidence="8" id="KW-0472">Membrane</keyword>
<feature type="transmembrane region" description="Helical" evidence="8">
    <location>
        <begin position="199"/>
        <end position="218"/>
    </location>
</feature>
<dbReference type="SUPFAM" id="SSF46689">
    <property type="entry name" value="Homeodomain-like"/>
    <property type="match status" value="1"/>
</dbReference>
<evidence type="ECO:0000256" key="3">
    <source>
        <dbReference type="ARBA" id="ARBA00023015"/>
    </source>
</evidence>
<dbReference type="InterPro" id="IPR058031">
    <property type="entry name" value="AAA_lid_NorR"/>
</dbReference>
<dbReference type="CDD" id="cd00009">
    <property type="entry name" value="AAA"/>
    <property type="match status" value="1"/>
</dbReference>
<dbReference type="Gene3D" id="1.10.8.60">
    <property type="match status" value="1"/>
</dbReference>
<gene>
    <name evidence="10" type="ORF">SAMN05421753_103159</name>
</gene>
<keyword evidence="3" id="KW-0805">Transcription regulation</keyword>
<keyword evidence="5" id="KW-0010">Activator</keyword>
<evidence type="ECO:0000259" key="9">
    <source>
        <dbReference type="PROSITE" id="PS50045"/>
    </source>
</evidence>
<dbReference type="PROSITE" id="PS50045">
    <property type="entry name" value="SIGMA54_INTERACT_4"/>
    <property type="match status" value="1"/>
</dbReference>
<keyword evidence="8" id="KW-0812">Transmembrane</keyword>
<sequence>MNGSGLQRWAISALAALAVLYCLVVLWYVPTQFSLPLGCLLTNTESEGTPPRGLEIRDVSLLKGLDGKIRGITPEVGDHIIAAAGRPIRSFADWVRLHRDLRSWKIDSAARISFGKDPTEDSALSNLAVFEYPDKSRVVVVWFLRPGSPKPLQACLPLVGQPIFSVSATLLWFVLELCVLIMGAVAYWNRPFDQPLRTFVALSALTLVAFVGGSHWWLIAGNPWLTIIFSVAGTLLPAVLLHFFLVYPYPVSWYADNQPASTRLLYLIPGLAAAGLSVMILATSILSGEHGNGPFAQTIARLTGETAAAIVPRLRSSIYLVFGIGVTYFLLSLLAIRRSLQVARNPFERNQVRSLLWAALAATALITYTMYLAVTDQVEFALGAARLPMFGASLAFMLAYAIGIARYKLLLIDQVVSKGAWYYFASAGLALIFSALIAIGAMHALHQDLSLFGQTAPLILVLMTAVLILIWVRDSLQRNLDRRFFSEKYQLDKALNRMNRVVSSVLEPEAVADSLLTSCQEILQVQHVTLYLRKGVRMDFRMFTARGRGDLPQQITLDAEVFESLTQDLVLQRVAHSATPAQQLLRTLKSEVIYGLEMQGQLGGLLALGAKPNNLHFSAEDLAFVGAMGRISGVALHCATVQQDVTRLNQDLQLKLGKIEDQERKLSVLQNELATLSKLPTPSAVETEFRREGIRGNSPAILSVLETVRKVASSESSVLIRGESGTGKELLARSIHENSPRRNGPLVAVHCAALSPTLLESELFGHVKGAFTDARQDKPGRFQLANGGTLFLDEIGDISLDVQVKLLRVLQERVFEPVGSTQTVPADVRIVTATHRNLEQLIASGRFREDLFYRLNVISITLPPLRDRQEDLYELAVHFLRRSSAKSSKSVLHINDEAMKCLHNYHWQGNIRELENVIERAVVLAEGTSIRVEDLPVEIREAPPWPQASGESPRPAVESLVSRTGQLAVRRKSLNKQDDERRALVAALDECGGNKAEAARLLGIPRSTFFSKLKKHGLG</sequence>
<dbReference type="EMBL" id="FOQD01000003">
    <property type="protein sequence ID" value="SFH83804.1"/>
    <property type="molecule type" value="Genomic_DNA"/>
</dbReference>
<feature type="coiled-coil region" evidence="7">
    <location>
        <begin position="645"/>
        <end position="679"/>
    </location>
</feature>
<dbReference type="InterPro" id="IPR009057">
    <property type="entry name" value="Homeodomain-like_sf"/>
</dbReference>
<evidence type="ECO:0000256" key="7">
    <source>
        <dbReference type="SAM" id="Coils"/>
    </source>
</evidence>
<evidence type="ECO:0000313" key="11">
    <source>
        <dbReference type="Proteomes" id="UP000199518"/>
    </source>
</evidence>
<dbReference type="STRING" id="1576369.SAMN05421753_103159"/>
<keyword evidence="1" id="KW-0547">Nucleotide-binding</keyword>
<organism evidence="10 11">
    <name type="scientific">Planctomicrobium piriforme</name>
    <dbReference type="NCBI Taxonomy" id="1576369"/>
    <lineage>
        <taxon>Bacteria</taxon>
        <taxon>Pseudomonadati</taxon>
        <taxon>Planctomycetota</taxon>
        <taxon>Planctomycetia</taxon>
        <taxon>Planctomycetales</taxon>
        <taxon>Planctomycetaceae</taxon>
        <taxon>Planctomicrobium</taxon>
    </lineage>
</organism>
<keyword evidence="4" id="KW-0238">DNA-binding</keyword>
<dbReference type="InterPro" id="IPR025662">
    <property type="entry name" value="Sigma_54_int_dom_ATP-bd_1"/>
</dbReference>
<dbReference type="Proteomes" id="UP000199518">
    <property type="component" value="Unassembled WGS sequence"/>
</dbReference>
<feature type="transmembrane region" description="Helical" evidence="8">
    <location>
        <begin position="318"/>
        <end position="336"/>
    </location>
</feature>
<dbReference type="PROSITE" id="PS00675">
    <property type="entry name" value="SIGMA54_INTERACT_1"/>
    <property type="match status" value="1"/>
</dbReference>
<evidence type="ECO:0000256" key="1">
    <source>
        <dbReference type="ARBA" id="ARBA00022741"/>
    </source>
</evidence>
<proteinExistence type="predicted"/>
<dbReference type="FunFam" id="1.10.8.60:FF:000014">
    <property type="entry name" value="DNA-binding transcriptional regulator NtrC"/>
    <property type="match status" value="1"/>
</dbReference>
<dbReference type="Pfam" id="PF00158">
    <property type="entry name" value="Sigma54_activat"/>
    <property type="match status" value="1"/>
</dbReference>
<feature type="transmembrane region" description="Helical" evidence="8">
    <location>
        <begin position="264"/>
        <end position="286"/>
    </location>
</feature>
<dbReference type="PRINTS" id="PR01590">
    <property type="entry name" value="HTHFIS"/>
</dbReference>